<dbReference type="GO" id="GO:0000160">
    <property type="term" value="P:phosphorelay signal transduction system"/>
    <property type="evidence" value="ECO:0007669"/>
    <property type="project" value="InterPro"/>
</dbReference>
<evidence type="ECO:0000313" key="3">
    <source>
        <dbReference type="EMBL" id="SOB59121.1"/>
    </source>
</evidence>
<dbReference type="KEGG" id="pprf:DPRO_2216"/>
<dbReference type="RefSeq" id="WP_097012035.1">
    <property type="nucleotide sequence ID" value="NZ_LT907975.1"/>
</dbReference>
<organism evidence="3 4">
    <name type="scientific">Pseudodesulfovibrio profundus</name>
    <dbReference type="NCBI Taxonomy" id="57320"/>
    <lineage>
        <taxon>Bacteria</taxon>
        <taxon>Pseudomonadati</taxon>
        <taxon>Thermodesulfobacteriota</taxon>
        <taxon>Desulfovibrionia</taxon>
        <taxon>Desulfovibrionales</taxon>
        <taxon>Desulfovibrionaceae</taxon>
    </lineage>
</organism>
<dbReference type="AlphaFoldDB" id="A0A2C8F918"/>
<feature type="domain" description="HPt" evidence="2">
    <location>
        <begin position="18"/>
        <end position="114"/>
    </location>
</feature>
<evidence type="ECO:0000313" key="4">
    <source>
        <dbReference type="Proteomes" id="UP000219215"/>
    </source>
</evidence>
<dbReference type="InterPro" id="IPR008207">
    <property type="entry name" value="Sig_transdc_His_kin_Hpt_dom"/>
</dbReference>
<keyword evidence="1" id="KW-0597">Phosphoprotein</keyword>
<protein>
    <submittedName>
        <fullName evidence="3">Hpt protein</fullName>
    </submittedName>
</protein>
<feature type="modified residue" description="Phosphohistidine" evidence="1">
    <location>
        <position position="57"/>
    </location>
</feature>
<dbReference type="Gene3D" id="1.20.120.160">
    <property type="entry name" value="HPT domain"/>
    <property type="match status" value="1"/>
</dbReference>
<dbReference type="EMBL" id="LT907975">
    <property type="protein sequence ID" value="SOB59121.1"/>
    <property type="molecule type" value="Genomic_DNA"/>
</dbReference>
<name>A0A2C8F918_9BACT</name>
<dbReference type="GO" id="GO:0004672">
    <property type="term" value="F:protein kinase activity"/>
    <property type="evidence" value="ECO:0007669"/>
    <property type="project" value="UniProtKB-ARBA"/>
</dbReference>
<dbReference type="SUPFAM" id="SSF47226">
    <property type="entry name" value="Histidine-containing phosphotransfer domain, HPT domain"/>
    <property type="match status" value="1"/>
</dbReference>
<accession>A0A2C8F918</accession>
<dbReference type="Proteomes" id="UP000219215">
    <property type="component" value="Chromosome DPRO"/>
</dbReference>
<gene>
    <name evidence="3" type="ORF">DPRO_2216</name>
</gene>
<evidence type="ECO:0000256" key="1">
    <source>
        <dbReference type="PROSITE-ProRule" id="PRU00110"/>
    </source>
</evidence>
<reference evidence="4" key="1">
    <citation type="submission" date="2017-09" db="EMBL/GenBank/DDBJ databases">
        <authorList>
            <person name="Regsiter A."/>
            <person name="William W."/>
        </authorList>
    </citation>
    <scope>NUCLEOTIDE SEQUENCE [LARGE SCALE GENOMIC DNA]</scope>
    <source>
        <strain evidence="4">500-1</strain>
    </source>
</reference>
<evidence type="ECO:0000259" key="2">
    <source>
        <dbReference type="PROSITE" id="PS50894"/>
    </source>
</evidence>
<dbReference type="Pfam" id="PF01627">
    <property type="entry name" value="Hpt"/>
    <property type="match status" value="1"/>
</dbReference>
<dbReference type="OrthoDB" id="5460420at2"/>
<keyword evidence="4" id="KW-1185">Reference proteome</keyword>
<dbReference type="PROSITE" id="PS50894">
    <property type="entry name" value="HPT"/>
    <property type="match status" value="1"/>
</dbReference>
<dbReference type="SMART" id="SM00073">
    <property type="entry name" value="HPT"/>
    <property type="match status" value="1"/>
</dbReference>
<proteinExistence type="predicted"/>
<dbReference type="InterPro" id="IPR036641">
    <property type="entry name" value="HPT_dom_sf"/>
</dbReference>
<dbReference type="CDD" id="cd00088">
    <property type="entry name" value="HPT"/>
    <property type="match status" value="1"/>
</dbReference>
<sequence>MKEQIFDSQRFLQSLADDMELARELLAAFLEDSPERNKSLAEALQAGDIDAASRLAHSLKGMCGVIRAERLVNLALNMEQAAKNNDLEKTKKLFEDFDANLTKAHEEIHTFVED</sequence>